<dbReference type="EC" id="1.3.1.12" evidence="3"/>
<evidence type="ECO:0000256" key="3">
    <source>
        <dbReference type="ARBA" id="ARBA00012068"/>
    </source>
</evidence>
<keyword evidence="6" id="KW-0028">Amino-acid biosynthesis</keyword>
<dbReference type="RefSeq" id="WP_147059796.1">
    <property type="nucleotide sequence ID" value="NZ_BJYL01000044.1"/>
</dbReference>
<dbReference type="InterPro" id="IPR008927">
    <property type="entry name" value="6-PGluconate_DH-like_C_sf"/>
</dbReference>
<feature type="domain" description="Prephenate/arogenate dehydrogenase" evidence="11">
    <location>
        <begin position="3"/>
        <end position="292"/>
    </location>
</feature>
<comment type="caution">
    <text evidence="13">The sequence shown here is derived from an EMBL/GenBank/DDBJ whole genome shotgun (WGS) entry which is preliminary data.</text>
</comment>
<evidence type="ECO:0000256" key="6">
    <source>
        <dbReference type="ARBA" id="ARBA00022605"/>
    </source>
</evidence>
<accession>A0A511ZB75</accession>
<sequence length="371" mass="40491">MTGNVTIIGLGLIGGSLGLALKRGGDGIHITGFDRSYATADEAYRRGIIDTVAPSVKAACENADFIIFATPVNTTVALMEEAAEWTLKDGVIISDTGSTKNPIMRTAKVLIDKGVTFIGGHPMAGSHKSGIAAAKGHLFENAYYILTPSSNERAEQLDRLSGLLKPTKGKIVVLDAAEHDRMTAIVSHFPHIIASSLVGRLADQEKQQPFVKNLAAGGFRDLTRIASADPTMWRDITIQNRSELLDQLNGWLLEMESIRAMIVENNPDQIYDFFADAKKFRDHLPSTFEGAIQGALYMTFDLHIDIPDHPGVISEITKILADEQISITNIRIVETRTDVYGILVVSFQTADDRKAARAILSKATEYSMHIL</sequence>
<evidence type="ECO:0000256" key="8">
    <source>
        <dbReference type="ARBA" id="ARBA00023027"/>
    </source>
</evidence>
<dbReference type="InterPro" id="IPR036291">
    <property type="entry name" value="NAD(P)-bd_dom_sf"/>
</dbReference>
<evidence type="ECO:0000259" key="11">
    <source>
        <dbReference type="PROSITE" id="PS51176"/>
    </source>
</evidence>
<dbReference type="GO" id="GO:0070403">
    <property type="term" value="F:NAD+ binding"/>
    <property type="evidence" value="ECO:0007669"/>
    <property type="project" value="InterPro"/>
</dbReference>
<dbReference type="Gene3D" id="1.10.3660.10">
    <property type="entry name" value="6-phosphogluconate dehydrogenase C-terminal like domain"/>
    <property type="match status" value="1"/>
</dbReference>
<dbReference type="Pfam" id="PF02153">
    <property type="entry name" value="PDH_N"/>
    <property type="match status" value="1"/>
</dbReference>
<dbReference type="SUPFAM" id="SSF55021">
    <property type="entry name" value="ACT-like"/>
    <property type="match status" value="1"/>
</dbReference>
<dbReference type="AlphaFoldDB" id="A0A511ZB75"/>
<reference evidence="13 14" key="1">
    <citation type="submission" date="2019-07" db="EMBL/GenBank/DDBJ databases">
        <title>Whole genome shotgun sequence of Sporosarcina luteola NBRC 105378.</title>
        <authorList>
            <person name="Hosoyama A."/>
            <person name="Uohara A."/>
            <person name="Ohji S."/>
            <person name="Ichikawa N."/>
        </authorList>
    </citation>
    <scope>NUCLEOTIDE SEQUENCE [LARGE SCALE GENOMIC DNA]</scope>
    <source>
        <strain evidence="13 14">NBRC 105378</strain>
    </source>
</reference>
<dbReference type="Gene3D" id="3.40.50.720">
    <property type="entry name" value="NAD(P)-binding Rossmann-like Domain"/>
    <property type="match status" value="1"/>
</dbReference>
<evidence type="ECO:0000256" key="7">
    <source>
        <dbReference type="ARBA" id="ARBA00023002"/>
    </source>
</evidence>
<protein>
    <recommendedName>
        <fullName evidence="4">Prephenate dehydrogenase</fullName>
        <ecNumber evidence="3">1.3.1.12</ecNumber>
    </recommendedName>
</protein>
<dbReference type="GO" id="GO:0004665">
    <property type="term" value="F:prephenate dehydrogenase (NADP+) activity"/>
    <property type="evidence" value="ECO:0007669"/>
    <property type="project" value="InterPro"/>
</dbReference>
<dbReference type="PANTHER" id="PTHR21363:SF0">
    <property type="entry name" value="PREPHENATE DEHYDROGENASE [NADP(+)]"/>
    <property type="match status" value="1"/>
</dbReference>
<comment type="pathway">
    <text evidence="1">Amino-acid biosynthesis; L-tyrosine biosynthesis; (4-hydroxyphenyl)pyruvate from prephenate (NAD(+) route): step 1/1.</text>
</comment>
<dbReference type="InterPro" id="IPR045865">
    <property type="entry name" value="ACT-like_dom_sf"/>
</dbReference>
<organism evidence="13 14">
    <name type="scientific">Sporosarcina luteola</name>
    <dbReference type="NCBI Taxonomy" id="582850"/>
    <lineage>
        <taxon>Bacteria</taxon>
        <taxon>Bacillati</taxon>
        <taxon>Bacillota</taxon>
        <taxon>Bacilli</taxon>
        <taxon>Bacillales</taxon>
        <taxon>Caryophanaceae</taxon>
        <taxon>Sporosarcina</taxon>
    </lineage>
</organism>
<dbReference type="InterPro" id="IPR002912">
    <property type="entry name" value="ACT_dom"/>
</dbReference>
<dbReference type="Proteomes" id="UP000321901">
    <property type="component" value="Unassembled WGS sequence"/>
</dbReference>
<dbReference type="Pfam" id="PF20463">
    <property type="entry name" value="PDH_C"/>
    <property type="match status" value="1"/>
</dbReference>
<dbReference type="InterPro" id="IPR050812">
    <property type="entry name" value="Preph/Arog_dehydrog"/>
</dbReference>
<evidence type="ECO:0000256" key="4">
    <source>
        <dbReference type="ARBA" id="ARBA00016891"/>
    </source>
</evidence>
<dbReference type="FunFam" id="3.40.50.720:FF:000208">
    <property type="entry name" value="Prephenate dehydrogenase"/>
    <property type="match status" value="1"/>
</dbReference>
<dbReference type="GO" id="GO:0008977">
    <property type="term" value="F:prephenate dehydrogenase (NAD+) activity"/>
    <property type="evidence" value="ECO:0007669"/>
    <property type="project" value="UniProtKB-EC"/>
</dbReference>
<keyword evidence="14" id="KW-1185">Reference proteome</keyword>
<dbReference type="OrthoDB" id="9802008at2"/>
<keyword evidence="9" id="KW-0057">Aromatic amino acid biosynthesis</keyword>
<dbReference type="GO" id="GO:0006571">
    <property type="term" value="P:tyrosine biosynthetic process"/>
    <property type="evidence" value="ECO:0007669"/>
    <property type="project" value="UniProtKB-UniPathway"/>
</dbReference>
<evidence type="ECO:0000256" key="2">
    <source>
        <dbReference type="ARBA" id="ARBA00007964"/>
    </source>
</evidence>
<comment type="similarity">
    <text evidence="2">Belongs to the prephenate/arogenate dehydrogenase family.</text>
</comment>
<dbReference type="NCBIfam" id="NF005107">
    <property type="entry name" value="PRK06545.1-5"/>
    <property type="match status" value="1"/>
</dbReference>
<keyword evidence="8" id="KW-0520">NAD</keyword>
<gene>
    <name evidence="13" type="primary">tyrA</name>
    <name evidence="13" type="ORF">SLU01_30120</name>
</gene>
<evidence type="ECO:0000313" key="13">
    <source>
        <dbReference type="EMBL" id="GEN84700.1"/>
    </source>
</evidence>
<proteinExistence type="inferred from homology"/>
<evidence type="ECO:0000256" key="9">
    <source>
        <dbReference type="ARBA" id="ARBA00023141"/>
    </source>
</evidence>
<evidence type="ECO:0000259" key="12">
    <source>
        <dbReference type="PROSITE" id="PS51671"/>
    </source>
</evidence>
<keyword evidence="7" id="KW-0560">Oxidoreductase</keyword>
<dbReference type="PANTHER" id="PTHR21363">
    <property type="entry name" value="PREPHENATE DEHYDROGENASE"/>
    <property type="match status" value="1"/>
</dbReference>
<dbReference type="Gene3D" id="3.30.70.260">
    <property type="match status" value="1"/>
</dbReference>
<dbReference type="FunFam" id="1.10.3660.10:FF:000003">
    <property type="entry name" value="Prephenate dehydrogenase"/>
    <property type="match status" value="1"/>
</dbReference>
<evidence type="ECO:0000313" key="14">
    <source>
        <dbReference type="Proteomes" id="UP000321901"/>
    </source>
</evidence>
<dbReference type="UniPathway" id="UPA00122">
    <property type="reaction ID" value="UER00961"/>
</dbReference>
<dbReference type="SUPFAM" id="SSF48179">
    <property type="entry name" value="6-phosphogluconate dehydrogenase C-terminal domain-like"/>
    <property type="match status" value="1"/>
</dbReference>
<dbReference type="SUPFAM" id="SSF51735">
    <property type="entry name" value="NAD(P)-binding Rossmann-fold domains"/>
    <property type="match status" value="1"/>
</dbReference>
<feature type="domain" description="ACT" evidence="12">
    <location>
        <begin position="301"/>
        <end position="371"/>
    </location>
</feature>
<dbReference type="InterPro" id="IPR003099">
    <property type="entry name" value="Prephen_DH"/>
</dbReference>
<comment type="catalytic activity">
    <reaction evidence="10">
        <text>prephenate + NAD(+) = 3-(4-hydroxyphenyl)pyruvate + CO2 + NADH</text>
        <dbReference type="Rhea" id="RHEA:13869"/>
        <dbReference type="ChEBI" id="CHEBI:16526"/>
        <dbReference type="ChEBI" id="CHEBI:29934"/>
        <dbReference type="ChEBI" id="CHEBI:36242"/>
        <dbReference type="ChEBI" id="CHEBI:57540"/>
        <dbReference type="ChEBI" id="CHEBI:57945"/>
        <dbReference type="EC" id="1.3.1.12"/>
    </reaction>
</comment>
<dbReference type="PROSITE" id="PS51176">
    <property type="entry name" value="PDH_ADH"/>
    <property type="match status" value="1"/>
</dbReference>
<evidence type="ECO:0000256" key="1">
    <source>
        <dbReference type="ARBA" id="ARBA00005067"/>
    </source>
</evidence>
<dbReference type="CDD" id="cd04909">
    <property type="entry name" value="ACT_PDH-BS"/>
    <property type="match status" value="1"/>
</dbReference>
<keyword evidence="5" id="KW-0827">Tyrosine biosynthesis</keyword>
<dbReference type="PROSITE" id="PS51671">
    <property type="entry name" value="ACT"/>
    <property type="match status" value="1"/>
</dbReference>
<dbReference type="InterPro" id="IPR046826">
    <property type="entry name" value="PDH_N"/>
</dbReference>
<dbReference type="EMBL" id="BJYL01000044">
    <property type="protein sequence ID" value="GEN84700.1"/>
    <property type="molecule type" value="Genomic_DNA"/>
</dbReference>
<dbReference type="Pfam" id="PF01842">
    <property type="entry name" value="ACT"/>
    <property type="match status" value="1"/>
</dbReference>
<evidence type="ECO:0000256" key="10">
    <source>
        <dbReference type="ARBA" id="ARBA00049260"/>
    </source>
</evidence>
<evidence type="ECO:0000256" key="5">
    <source>
        <dbReference type="ARBA" id="ARBA00022498"/>
    </source>
</evidence>
<name>A0A511ZB75_9BACL</name>
<dbReference type="InterPro" id="IPR046825">
    <property type="entry name" value="PDH_C"/>
</dbReference>